<comment type="caution">
    <text evidence="10">The sequence shown here is derived from an EMBL/GenBank/DDBJ whole genome shotgun (WGS) entry which is preliminary data.</text>
</comment>
<reference evidence="10" key="1">
    <citation type="journal article" date="2020" name="G3 (Bethesda)">
        <title>High-Quality Assemblies for Three Invasive Social Wasps from the &lt;i&gt;Vespula&lt;/i&gt; Genus.</title>
        <authorList>
            <person name="Harrop T.W.R."/>
            <person name="Guhlin J."/>
            <person name="McLaughlin G.M."/>
            <person name="Permina E."/>
            <person name="Stockwell P."/>
            <person name="Gilligan J."/>
            <person name="Le Lec M.F."/>
            <person name="Gruber M.A.M."/>
            <person name="Quinn O."/>
            <person name="Lovegrove M."/>
            <person name="Duncan E.J."/>
            <person name="Remnant E.J."/>
            <person name="Van Eeckhoven J."/>
            <person name="Graham B."/>
            <person name="Knapp R.A."/>
            <person name="Langford K.W."/>
            <person name="Kronenberg Z."/>
            <person name="Press M.O."/>
            <person name="Eacker S.M."/>
            <person name="Wilson-Rankin E.E."/>
            <person name="Purcell J."/>
            <person name="Lester P.J."/>
            <person name="Dearden P.K."/>
        </authorList>
    </citation>
    <scope>NUCLEOTIDE SEQUENCE</scope>
    <source>
        <strain evidence="10">Volc-1</strain>
    </source>
</reference>
<name>A0A834UEJ6_VESPE</name>
<keyword evidence="7" id="KW-0496">Mitochondrion</keyword>
<feature type="transmembrane region" description="Helical" evidence="9">
    <location>
        <begin position="104"/>
        <end position="126"/>
    </location>
</feature>
<feature type="transmembrane region" description="Helical" evidence="9">
    <location>
        <begin position="184"/>
        <end position="205"/>
    </location>
</feature>
<evidence type="ECO:0000256" key="2">
    <source>
        <dbReference type="ARBA" id="ARBA00005974"/>
    </source>
</evidence>
<evidence type="ECO:0000256" key="5">
    <source>
        <dbReference type="ARBA" id="ARBA00022970"/>
    </source>
</evidence>
<dbReference type="PANTHER" id="PTHR11153">
    <property type="entry name" value="SIDEROFLEXIN"/>
    <property type="match status" value="1"/>
</dbReference>
<dbReference type="Pfam" id="PF03820">
    <property type="entry name" value="SFXNs"/>
    <property type="match status" value="1"/>
</dbReference>
<protein>
    <recommendedName>
        <fullName evidence="12">Sidoreflexin</fullName>
    </recommendedName>
</protein>
<keyword evidence="4 9" id="KW-0812">Transmembrane</keyword>
<evidence type="ECO:0000256" key="8">
    <source>
        <dbReference type="ARBA" id="ARBA00023136"/>
    </source>
</evidence>
<evidence type="ECO:0000313" key="10">
    <source>
        <dbReference type="EMBL" id="KAF7434647.1"/>
    </source>
</evidence>
<dbReference type="AlphaFoldDB" id="A0A834UEJ6"/>
<feature type="transmembrane region" description="Helical" evidence="9">
    <location>
        <begin position="276"/>
        <end position="299"/>
    </location>
</feature>
<proteinExistence type="inferred from homology"/>
<keyword evidence="11" id="KW-1185">Reference proteome</keyword>
<evidence type="ECO:0000313" key="11">
    <source>
        <dbReference type="Proteomes" id="UP000600918"/>
    </source>
</evidence>
<dbReference type="GO" id="GO:0140300">
    <property type="term" value="P:serine import into mitochondrion"/>
    <property type="evidence" value="ECO:0007669"/>
    <property type="project" value="TreeGrafter"/>
</dbReference>
<evidence type="ECO:0000256" key="4">
    <source>
        <dbReference type="ARBA" id="ARBA00022692"/>
    </source>
</evidence>
<dbReference type="GO" id="GO:0005743">
    <property type="term" value="C:mitochondrial inner membrane"/>
    <property type="evidence" value="ECO:0007669"/>
    <property type="project" value="TreeGrafter"/>
</dbReference>
<evidence type="ECO:0000256" key="9">
    <source>
        <dbReference type="SAM" id="Phobius"/>
    </source>
</evidence>
<keyword evidence="3" id="KW-0813">Transport</keyword>
<accession>A0A834UEJ6</accession>
<dbReference type="Proteomes" id="UP000600918">
    <property type="component" value="Unassembled WGS sequence"/>
</dbReference>
<sequence>MSDESENQSERININEALWDQSTYIGRWKQMAFISDFLTIFVPKEKLYEAKKLCNDYASGDEPEDLTKEDIIYAKKLYDSSFHPDNDELMNRIGRMSFQFPGNAILLMAMMTFYKSTAALLGLQIINQAFTTIVNYTNRSIRPNELNESKNDITVAGEAFLCSAAASSIATFGLKKIFYCKGPLFARLIPLGGLTIGNMVNFAVIRRKEIINGIPVWVIHEEPFMNSKIAAIKGASECFLTRTLTVAPTMIMIPVVAEYIRSTCFYYRRPWVLFPIKLGLCLASLLVMIPSALALYPICNYMRPDLMKMYPSEYNEFTEKFKEAEQPNRIYYKKGL</sequence>
<comment type="subcellular location">
    <subcellularLocation>
        <location evidence="1">Mitochondrion membrane</location>
        <topology evidence="1">Multi-pass membrane protein</topology>
    </subcellularLocation>
</comment>
<evidence type="ECO:0000256" key="6">
    <source>
        <dbReference type="ARBA" id="ARBA00022989"/>
    </source>
</evidence>
<evidence type="ECO:0000256" key="7">
    <source>
        <dbReference type="ARBA" id="ARBA00023128"/>
    </source>
</evidence>
<evidence type="ECO:0000256" key="1">
    <source>
        <dbReference type="ARBA" id="ARBA00004225"/>
    </source>
</evidence>
<evidence type="ECO:0008006" key="12">
    <source>
        <dbReference type="Google" id="ProtNLM"/>
    </source>
</evidence>
<dbReference type="PANTHER" id="PTHR11153:SF14">
    <property type="entry name" value="SIDEROFLEXIN-2"/>
    <property type="match status" value="1"/>
</dbReference>
<gene>
    <name evidence="10" type="ORF">H0235_002838</name>
</gene>
<dbReference type="EMBL" id="JACSDY010000002">
    <property type="protein sequence ID" value="KAF7434647.1"/>
    <property type="molecule type" value="Genomic_DNA"/>
</dbReference>
<dbReference type="GO" id="GO:0015075">
    <property type="term" value="F:monoatomic ion transmembrane transporter activity"/>
    <property type="evidence" value="ECO:0007669"/>
    <property type="project" value="InterPro"/>
</dbReference>
<organism evidence="10 11">
    <name type="scientific">Vespula pensylvanica</name>
    <name type="common">Western yellow jacket</name>
    <name type="synonym">Wasp</name>
    <dbReference type="NCBI Taxonomy" id="30213"/>
    <lineage>
        <taxon>Eukaryota</taxon>
        <taxon>Metazoa</taxon>
        <taxon>Ecdysozoa</taxon>
        <taxon>Arthropoda</taxon>
        <taxon>Hexapoda</taxon>
        <taxon>Insecta</taxon>
        <taxon>Pterygota</taxon>
        <taxon>Neoptera</taxon>
        <taxon>Endopterygota</taxon>
        <taxon>Hymenoptera</taxon>
        <taxon>Apocrita</taxon>
        <taxon>Aculeata</taxon>
        <taxon>Vespoidea</taxon>
        <taxon>Vespidae</taxon>
        <taxon>Vespinae</taxon>
        <taxon>Vespula</taxon>
    </lineage>
</organism>
<evidence type="ECO:0000256" key="3">
    <source>
        <dbReference type="ARBA" id="ARBA00022448"/>
    </source>
</evidence>
<keyword evidence="8 9" id="KW-0472">Membrane</keyword>
<keyword evidence="5" id="KW-0029">Amino-acid transport</keyword>
<dbReference type="InterPro" id="IPR004686">
    <property type="entry name" value="Mtc"/>
</dbReference>
<comment type="similarity">
    <text evidence="2">Belongs to the sideroflexin family.</text>
</comment>
<keyword evidence="6 9" id="KW-1133">Transmembrane helix</keyword>